<dbReference type="InterPro" id="IPR036390">
    <property type="entry name" value="WH_DNA-bd_sf"/>
</dbReference>
<evidence type="ECO:0000259" key="2">
    <source>
        <dbReference type="Pfam" id="PF02270"/>
    </source>
</evidence>
<organism evidence="3 4">
    <name type="scientific">Stylonychia lemnae</name>
    <name type="common">Ciliate</name>
    <dbReference type="NCBI Taxonomy" id="5949"/>
    <lineage>
        <taxon>Eukaryota</taxon>
        <taxon>Sar</taxon>
        <taxon>Alveolata</taxon>
        <taxon>Ciliophora</taxon>
        <taxon>Intramacronucleata</taxon>
        <taxon>Spirotrichea</taxon>
        <taxon>Stichotrichia</taxon>
        <taxon>Sporadotrichida</taxon>
        <taxon>Oxytrichidae</taxon>
        <taxon>Stylonychinae</taxon>
        <taxon>Stylonychia</taxon>
    </lineage>
</organism>
<feature type="domain" description="TFIIF beta subunit HTH" evidence="2">
    <location>
        <begin position="246"/>
        <end position="305"/>
    </location>
</feature>
<keyword evidence="4" id="KW-1185">Reference proteome</keyword>
<accession>A0A078AZI3</accession>
<dbReference type="EMBL" id="CCKQ01014455">
    <property type="protein sequence ID" value="CDW86218.1"/>
    <property type="molecule type" value="Genomic_DNA"/>
</dbReference>
<reference evidence="3 4" key="1">
    <citation type="submission" date="2014-06" db="EMBL/GenBank/DDBJ databases">
        <authorList>
            <person name="Swart Estienne"/>
        </authorList>
    </citation>
    <scope>NUCLEOTIDE SEQUENCE [LARGE SCALE GENOMIC DNA]</scope>
    <source>
        <strain evidence="3 4">130c</strain>
    </source>
</reference>
<dbReference type="Pfam" id="PF02270">
    <property type="entry name" value="TFIIF_beta"/>
    <property type="match status" value="1"/>
</dbReference>
<dbReference type="InParanoid" id="A0A078AZI3"/>
<proteinExistence type="predicted"/>
<protein>
    <recommendedName>
        <fullName evidence="2">TFIIF beta subunit HTH domain-containing protein</fullName>
    </recommendedName>
</protein>
<evidence type="ECO:0000256" key="1">
    <source>
        <dbReference type="SAM" id="MobiDB-lite"/>
    </source>
</evidence>
<name>A0A078AZI3_STYLE</name>
<dbReference type="InterPro" id="IPR036388">
    <property type="entry name" value="WH-like_DNA-bd_sf"/>
</dbReference>
<dbReference type="SUPFAM" id="SSF46785">
    <property type="entry name" value="Winged helix' DNA-binding domain"/>
    <property type="match status" value="1"/>
</dbReference>
<gene>
    <name evidence="3" type="primary">Contig18280.g19421</name>
    <name evidence="3" type="ORF">STYLEM_15309</name>
</gene>
<evidence type="ECO:0000313" key="4">
    <source>
        <dbReference type="Proteomes" id="UP000039865"/>
    </source>
</evidence>
<dbReference type="AlphaFoldDB" id="A0A078AZI3"/>
<dbReference type="InterPro" id="IPR040450">
    <property type="entry name" value="TFIIF_beta_HTH"/>
</dbReference>
<sequence length="305" mass="35660">MQKVNYFKGDQLSSGLQSTHPLLNPGHVFLVRLNTNQNLQQQIELGEISIDFETQESLMLVKDNSNKRWSLKMNFQSMPQDQLARAGYLNETLMKCASEETYMEVDSTIKDDENGLTALESSQKHLAREMLAMQSQAFITEDSRTGQTEKQMLSINQRINCVPRNYKVTNEQRQGFFQQDQVLVQTVNPKDPYEMNQTYIYQLRKDLTNQSFDSDDDSEFTKKKKVGNNNRGGPIRVEPKPKRVTMQPSELQDCLFRLFQKRQEYRIQEIQDILNHPKNTLKDTLKSLCDYDAKKRVYTLRSEYK</sequence>
<dbReference type="Gene3D" id="1.10.10.10">
    <property type="entry name" value="Winged helix-like DNA-binding domain superfamily/Winged helix DNA-binding domain"/>
    <property type="match status" value="1"/>
</dbReference>
<feature type="region of interest" description="Disordered" evidence="1">
    <location>
        <begin position="211"/>
        <end position="242"/>
    </location>
</feature>
<dbReference type="Proteomes" id="UP000039865">
    <property type="component" value="Unassembled WGS sequence"/>
</dbReference>
<dbReference type="OrthoDB" id="26094at2759"/>
<evidence type="ECO:0000313" key="3">
    <source>
        <dbReference type="EMBL" id="CDW86218.1"/>
    </source>
</evidence>